<keyword evidence="3" id="KW-1185">Reference proteome</keyword>
<reference evidence="2" key="2">
    <citation type="submission" date="2020-05" db="UniProtKB">
        <authorList>
            <consortium name="EnsemblMetazoa"/>
        </authorList>
    </citation>
    <scope>IDENTIFICATION</scope>
    <source>
        <strain evidence="2">IAEA</strain>
    </source>
</reference>
<feature type="compositionally biased region" description="Polar residues" evidence="1">
    <location>
        <begin position="757"/>
        <end position="780"/>
    </location>
</feature>
<dbReference type="Proteomes" id="UP000091820">
    <property type="component" value="Unassembled WGS sequence"/>
</dbReference>
<evidence type="ECO:0000313" key="3">
    <source>
        <dbReference type="Proteomes" id="UP000091820"/>
    </source>
</evidence>
<organism evidence="2 3">
    <name type="scientific">Glossina brevipalpis</name>
    <dbReference type="NCBI Taxonomy" id="37001"/>
    <lineage>
        <taxon>Eukaryota</taxon>
        <taxon>Metazoa</taxon>
        <taxon>Ecdysozoa</taxon>
        <taxon>Arthropoda</taxon>
        <taxon>Hexapoda</taxon>
        <taxon>Insecta</taxon>
        <taxon>Pterygota</taxon>
        <taxon>Neoptera</taxon>
        <taxon>Endopterygota</taxon>
        <taxon>Diptera</taxon>
        <taxon>Brachycera</taxon>
        <taxon>Muscomorpha</taxon>
        <taxon>Hippoboscoidea</taxon>
        <taxon>Glossinidae</taxon>
        <taxon>Glossina</taxon>
    </lineage>
</organism>
<evidence type="ECO:0000256" key="1">
    <source>
        <dbReference type="SAM" id="MobiDB-lite"/>
    </source>
</evidence>
<feature type="region of interest" description="Disordered" evidence="1">
    <location>
        <begin position="98"/>
        <end position="196"/>
    </location>
</feature>
<feature type="region of interest" description="Disordered" evidence="1">
    <location>
        <begin position="692"/>
        <end position="714"/>
    </location>
</feature>
<feature type="compositionally biased region" description="Polar residues" evidence="1">
    <location>
        <begin position="380"/>
        <end position="394"/>
    </location>
</feature>
<sequence>MTDNNSSPPPSTPLPPTTHEDPLPQRSGQTDKQTDASLGGNAQEFHQNHTKPPLPHELTAEWTVRAQLRFARAGETVRKEFSSNDPVNPVRVVYKWSTFEENTTPSARDEGGDVEYHEKRHKTQGEEDEENYKRNSSRCSGRSQEPLKSRPHESFRSTTSSMTCGDFGGGDSAFSGSNTSHKRVPETPDSKKKKTVPNYYGTRCRSTCNIVVSAVADFLPHPVSAKTTSEMSIEDNSNFTTTCQFIPEEETDPFVFNTTASYTVLPEKSFVDEDVTSQTAASGNFTSMGKILNLRDAICQTSDTETKYFMEREKNRYANNRSPFDRLKSQRSYDPRDPRLVDEGHSFMPSYLPSPSRTFKSASLPRMPFLGSSLPHPSAPLQTSQKSAASSNPEAQKKPRTVHIDVYCTGSEEDQADAESSSSDTEAEHSSKRQEVESNSTFQTVLENEQMRLRHQRIIDKQVLPRRLAQQQKSDTLTQLKKSLLTTSIPPPAPTDMPSGHAITKSSTAEEVHESKQLLFRKHVGDQRAIKLQNLRQKYLRQTSDDALSLGYPNSSRSTVRDNTCSSVSSVFAVDTVDSVWKETEDIDDTPFSLAKSESFEYENALDRLRIRQMESLWSRNQAHEEDLKVAPCSSPSGHHLQTISEVAGPLRQSPDILGSESGNFSETENFFPASAHFLRDRPGFLQFFGPQNRPTGLMQEQQQPYSAPIETQTESSFLYPTYSPSLQRWKSEARDDLSGESSAALTPRDLSRHNSPRLSQRSGSEAPPATTSARSFPVISTTSATARRFELLTPVSGHHAAESLVHSPHPPGYSNEYLDKARKFGDVVTVRKPGHHVGPTKNPNCSCECCQRWLNERFMLRGRAFSLGERPLLKRSS</sequence>
<feature type="compositionally biased region" description="Basic and acidic residues" evidence="1">
    <location>
        <begin position="323"/>
        <end position="345"/>
    </location>
</feature>
<feature type="region of interest" description="Disordered" evidence="1">
    <location>
        <begin position="368"/>
        <end position="442"/>
    </location>
</feature>
<accession>A0A1A9WTP6</accession>
<reference evidence="3" key="1">
    <citation type="submission" date="2014-03" db="EMBL/GenBank/DDBJ databases">
        <authorList>
            <person name="Aksoy S."/>
            <person name="Warren W."/>
            <person name="Wilson R.K."/>
        </authorList>
    </citation>
    <scope>NUCLEOTIDE SEQUENCE [LARGE SCALE GENOMIC DNA]</scope>
    <source>
        <strain evidence="3">IAEA</strain>
    </source>
</reference>
<evidence type="ECO:0000313" key="2">
    <source>
        <dbReference type="EnsemblMetazoa" id="GBRI031573-PA"/>
    </source>
</evidence>
<feature type="compositionally biased region" description="Basic and acidic residues" evidence="1">
    <location>
        <begin position="426"/>
        <end position="436"/>
    </location>
</feature>
<feature type="compositionally biased region" description="Basic and acidic residues" evidence="1">
    <location>
        <begin position="107"/>
        <end position="118"/>
    </location>
</feature>
<proteinExistence type="predicted"/>
<feature type="compositionally biased region" description="Basic and acidic residues" evidence="1">
    <location>
        <begin position="145"/>
        <end position="155"/>
    </location>
</feature>
<dbReference type="AlphaFoldDB" id="A0A1A9WTP6"/>
<dbReference type="EnsemblMetazoa" id="GBRI031573-RA">
    <property type="protein sequence ID" value="GBRI031573-PA"/>
    <property type="gene ID" value="GBRI031573"/>
</dbReference>
<feature type="region of interest" description="Disordered" evidence="1">
    <location>
        <begin position="320"/>
        <end position="354"/>
    </location>
</feature>
<feature type="region of interest" description="Disordered" evidence="1">
    <location>
        <begin position="734"/>
        <end position="780"/>
    </location>
</feature>
<protein>
    <submittedName>
        <fullName evidence="2">Uncharacterized protein</fullName>
    </submittedName>
</protein>
<dbReference type="VEuPathDB" id="VectorBase:GBRI031573"/>
<feature type="compositionally biased region" description="Pro residues" evidence="1">
    <location>
        <begin position="7"/>
        <end position="16"/>
    </location>
</feature>
<feature type="region of interest" description="Disordered" evidence="1">
    <location>
        <begin position="1"/>
        <end position="59"/>
    </location>
</feature>
<name>A0A1A9WTP6_9MUSC</name>
<feature type="compositionally biased region" description="Polar residues" evidence="1">
    <location>
        <begin position="693"/>
        <end position="714"/>
    </location>
</feature>
<feature type="region of interest" description="Disordered" evidence="1">
    <location>
        <begin position="486"/>
        <end position="510"/>
    </location>
</feature>